<proteinExistence type="inferred from homology"/>
<dbReference type="STRING" id="51028.A0A0N4V7W6"/>
<dbReference type="PANTHER" id="PTHR16222">
    <property type="entry name" value="ADP-RIBOSYLGLYCOHYDROLASE"/>
    <property type="match status" value="1"/>
</dbReference>
<dbReference type="GO" id="GO:0046872">
    <property type="term" value="F:metal ion binding"/>
    <property type="evidence" value="ECO:0007669"/>
    <property type="project" value="UniProtKB-KW"/>
</dbReference>
<dbReference type="EMBL" id="UXUI01008339">
    <property type="protein sequence ID" value="VDD91251.1"/>
    <property type="molecule type" value="Genomic_DNA"/>
</dbReference>
<dbReference type="WBParaSite" id="EVEC_0000639101-mRNA-1">
    <property type="protein sequence ID" value="EVEC_0000639101-mRNA-1"/>
    <property type="gene ID" value="EVEC_0000639101"/>
</dbReference>
<comment type="catalytic activity">
    <reaction evidence="11">
        <text>alpha-NAD(+) + H2O = ADP-D-ribose + nicotinamide + H(+)</text>
        <dbReference type="Rhea" id="RHEA:68792"/>
        <dbReference type="ChEBI" id="CHEBI:15377"/>
        <dbReference type="ChEBI" id="CHEBI:15378"/>
        <dbReference type="ChEBI" id="CHEBI:17154"/>
        <dbReference type="ChEBI" id="CHEBI:57967"/>
        <dbReference type="ChEBI" id="CHEBI:77017"/>
    </reaction>
</comment>
<dbReference type="Proteomes" id="UP000274131">
    <property type="component" value="Unassembled WGS sequence"/>
</dbReference>
<evidence type="ECO:0000256" key="11">
    <source>
        <dbReference type="ARBA" id="ARBA00049015"/>
    </source>
</evidence>
<keyword evidence="12" id="KW-0479">Metal-binding</keyword>
<name>A0A0N4V7W6_ENTVE</name>
<keyword evidence="14" id="KW-1185">Reference proteome</keyword>
<evidence type="ECO:0000256" key="12">
    <source>
        <dbReference type="PIRSR" id="PIRSR605502-1"/>
    </source>
</evidence>
<dbReference type="PANTHER" id="PTHR16222:SF24">
    <property type="entry name" value="ADP-RIBOSYLHYDROLASE ARH3"/>
    <property type="match status" value="1"/>
</dbReference>
<reference evidence="13 14" key="2">
    <citation type="submission" date="2018-10" db="EMBL/GenBank/DDBJ databases">
        <authorList>
            <consortium name="Pathogen Informatics"/>
        </authorList>
    </citation>
    <scope>NUCLEOTIDE SEQUENCE [LARGE SCALE GENOMIC DNA]</scope>
</reference>
<dbReference type="EC" id="3.2.1.143" evidence="2"/>
<comment type="similarity">
    <text evidence="1">Belongs to the ADP-ribosylglycohydrolase family.</text>
</comment>
<reference evidence="15" key="1">
    <citation type="submission" date="2016-04" db="UniProtKB">
        <authorList>
            <consortium name="WormBaseParasite"/>
        </authorList>
    </citation>
    <scope>IDENTIFICATION</scope>
</reference>
<dbReference type="GO" id="GO:0005634">
    <property type="term" value="C:nucleus"/>
    <property type="evidence" value="ECO:0007669"/>
    <property type="project" value="TreeGrafter"/>
</dbReference>
<dbReference type="GO" id="GO:0005739">
    <property type="term" value="C:mitochondrion"/>
    <property type="evidence" value="ECO:0007669"/>
    <property type="project" value="TreeGrafter"/>
</dbReference>
<evidence type="ECO:0000256" key="7">
    <source>
        <dbReference type="ARBA" id="ARBA00042722"/>
    </source>
</evidence>
<dbReference type="Gene3D" id="1.10.4080.10">
    <property type="entry name" value="ADP-ribosylation/Crystallin J1"/>
    <property type="match status" value="1"/>
</dbReference>
<dbReference type="GO" id="GO:0004649">
    <property type="term" value="F:poly(ADP-ribose) glycohydrolase activity"/>
    <property type="evidence" value="ECO:0007669"/>
    <property type="project" value="UniProtKB-EC"/>
</dbReference>
<evidence type="ECO:0000256" key="9">
    <source>
        <dbReference type="ARBA" id="ARBA00043187"/>
    </source>
</evidence>
<comment type="cofactor">
    <cofactor evidence="12">
        <name>Mg(2+)</name>
        <dbReference type="ChEBI" id="CHEBI:18420"/>
    </cofactor>
    <text evidence="12">Binds 2 magnesium ions per subunit.</text>
</comment>
<evidence type="ECO:0000313" key="14">
    <source>
        <dbReference type="Proteomes" id="UP000274131"/>
    </source>
</evidence>
<dbReference type="InterPro" id="IPR050792">
    <property type="entry name" value="ADP-ribosylglycohydrolase"/>
</dbReference>
<evidence type="ECO:0000256" key="4">
    <source>
        <dbReference type="ARBA" id="ARBA00041057"/>
    </source>
</evidence>
<dbReference type="InterPro" id="IPR036705">
    <property type="entry name" value="Ribosyl_crysJ1_sf"/>
</dbReference>
<keyword evidence="3" id="KW-0378">Hydrolase</keyword>
<keyword evidence="12" id="KW-0460">Magnesium</keyword>
<evidence type="ECO:0000256" key="1">
    <source>
        <dbReference type="ARBA" id="ARBA00010702"/>
    </source>
</evidence>
<sequence length="318" mass="34555">MLKRALGCLYGQLIGDALGCRYEFSDARRTEMMLKMDSEPDGFLPILGGGPFNMSPGQVTDDSEMAFSLATSLCRLKKFDAADVATAYVEWSHSSPPDIGMATTAALSVEEFPKNGSVLKIDQEIKDNILKRVLENVKKYNSGSRSNGCLMRISPLAVAVSNFSDEKARMTIESDCRLTHCDDICVDATVVYGFAIRELVNEKSPEDAYKKALDICKTEDVRDLLNVSKDRAVPVKVRDGLVNGDTSSMGYIGIALQSAFYELLHAPDFATGVISSIRRGGDTDTNGAIVAALLGRFWICLLPCAVRLINVEGLVIGT</sequence>
<evidence type="ECO:0000256" key="3">
    <source>
        <dbReference type="ARBA" id="ARBA00022801"/>
    </source>
</evidence>
<evidence type="ECO:0000313" key="15">
    <source>
        <dbReference type="WBParaSite" id="EVEC_0000639101-mRNA-1"/>
    </source>
</evidence>
<evidence type="ECO:0000256" key="2">
    <source>
        <dbReference type="ARBA" id="ARBA00012255"/>
    </source>
</evidence>
<feature type="binding site" evidence="12">
    <location>
        <position position="60"/>
    </location>
    <ligand>
        <name>Mg(2+)</name>
        <dbReference type="ChEBI" id="CHEBI:18420"/>
        <label>1</label>
    </ligand>
</feature>
<accession>A0A0N4V7W6</accession>
<dbReference type="AlphaFoldDB" id="A0A0N4V7W6"/>
<organism evidence="15">
    <name type="scientific">Enterobius vermicularis</name>
    <name type="common">Human pinworm</name>
    <dbReference type="NCBI Taxonomy" id="51028"/>
    <lineage>
        <taxon>Eukaryota</taxon>
        <taxon>Metazoa</taxon>
        <taxon>Ecdysozoa</taxon>
        <taxon>Nematoda</taxon>
        <taxon>Chromadorea</taxon>
        <taxon>Rhabditida</taxon>
        <taxon>Spirurina</taxon>
        <taxon>Oxyuridomorpha</taxon>
        <taxon>Oxyuroidea</taxon>
        <taxon>Oxyuridae</taxon>
        <taxon>Enterobius</taxon>
    </lineage>
</organism>
<feature type="binding site" evidence="12">
    <location>
        <position position="285"/>
    </location>
    <ligand>
        <name>Mg(2+)</name>
        <dbReference type="ChEBI" id="CHEBI:18420"/>
        <label>1</label>
    </ligand>
</feature>
<dbReference type="OrthoDB" id="410104at2759"/>
<dbReference type="InterPro" id="IPR005502">
    <property type="entry name" value="Ribosyl_crysJ1"/>
</dbReference>
<gene>
    <name evidence="13" type="ORF">EVEC_LOCUS6002</name>
</gene>
<protein>
    <recommendedName>
        <fullName evidence="4">ADP-ribosylhydrolase ARH3</fullName>
        <ecNumber evidence="2">3.2.1.143</ecNumber>
    </recommendedName>
    <alternativeName>
        <fullName evidence="5">ADP-ribose glycohydrolase ARH3</fullName>
    </alternativeName>
    <alternativeName>
        <fullName evidence="6">ADP-ribosylhydrolase 3</fullName>
    </alternativeName>
    <alternativeName>
        <fullName evidence="9">O-acetyl-ADP-ribose deacetylase ARH3</fullName>
    </alternativeName>
    <alternativeName>
        <fullName evidence="10">Poly(ADP-ribose) glycohydrolase ARH3</fullName>
    </alternativeName>
    <alternativeName>
        <fullName evidence="8">[Protein ADP-ribosylarginine] hydrolase-like protein 2</fullName>
    </alternativeName>
    <alternativeName>
        <fullName evidence="7">[Protein ADP-ribosylserine] hydrolase</fullName>
    </alternativeName>
</protein>
<feature type="binding site" evidence="12">
    <location>
        <position position="62"/>
    </location>
    <ligand>
        <name>Mg(2+)</name>
        <dbReference type="ChEBI" id="CHEBI:18420"/>
        <label>1</label>
    </ligand>
</feature>
<evidence type="ECO:0000256" key="5">
    <source>
        <dbReference type="ARBA" id="ARBA00042398"/>
    </source>
</evidence>
<evidence type="ECO:0000313" key="13">
    <source>
        <dbReference type="EMBL" id="VDD91251.1"/>
    </source>
</evidence>
<feature type="binding site" evidence="12">
    <location>
        <position position="61"/>
    </location>
    <ligand>
        <name>Mg(2+)</name>
        <dbReference type="ChEBI" id="CHEBI:18420"/>
        <label>1</label>
    </ligand>
</feature>
<dbReference type="SUPFAM" id="SSF101478">
    <property type="entry name" value="ADP-ribosylglycohydrolase"/>
    <property type="match status" value="1"/>
</dbReference>
<feature type="binding site" evidence="12">
    <location>
        <position position="282"/>
    </location>
    <ligand>
        <name>Mg(2+)</name>
        <dbReference type="ChEBI" id="CHEBI:18420"/>
        <label>1</label>
    </ligand>
</feature>
<evidence type="ECO:0000256" key="6">
    <source>
        <dbReference type="ARBA" id="ARBA00042471"/>
    </source>
</evidence>
<evidence type="ECO:0000256" key="10">
    <source>
        <dbReference type="ARBA" id="ARBA00043193"/>
    </source>
</evidence>
<feature type="binding site" evidence="12">
    <location>
        <position position="284"/>
    </location>
    <ligand>
        <name>Mg(2+)</name>
        <dbReference type="ChEBI" id="CHEBI:18420"/>
        <label>1</label>
    </ligand>
</feature>
<dbReference type="Pfam" id="PF03747">
    <property type="entry name" value="ADP_ribosyl_GH"/>
    <property type="match status" value="1"/>
</dbReference>
<evidence type="ECO:0000256" key="8">
    <source>
        <dbReference type="ARBA" id="ARBA00042850"/>
    </source>
</evidence>